<dbReference type="EMBL" id="JASNQZ010000015">
    <property type="protein sequence ID" value="KAL0946546.1"/>
    <property type="molecule type" value="Genomic_DNA"/>
</dbReference>
<feature type="signal peptide" evidence="3">
    <location>
        <begin position="1"/>
        <end position="27"/>
    </location>
</feature>
<evidence type="ECO:0000313" key="5">
    <source>
        <dbReference type="Proteomes" id="UP001556367"/>
    </source>
</evidence>
<accession>A0ABR3IT84</accession>
<proteinExistence type="predicted"/>
<feature type="region of interest" description="Disordered" evidence="1">
    <location>
        <begin position="484"/>
        <end position="512"/>
    </location>
</feature>
<keyword evidence="5" id="KW-1185">Reference proteome</keyword>
<feature type="compositionally biased region" description="Low complexity" evidence="1">
    <location>
        <begin position="192"/>
        <end position="221"/>
    </location>
</feature>
<feature type="region of interest" description="Disordered" evidence="1">
    <location>
        <begin position="349"/>
        <end position="384"/>
    </location>
</feature>
<evidence type="ECO:0000256" key="1">
    <source>
        <dbReference type="SAM" id="MobiDB-lite"/>
    </source>
</evidence>
<keyword evidence="2" id="KW-0472">Membrane</keyword>
<keyword evidence="2" id="KW-1133">Transmembrane helix</keyword>
<feature type="region of interest" description="Disordered" evidence="1">
    <location>
        <begin position="191"/>
        <end position="221"/>
    </location>
</feature>
<evidence type="ECO:0000256" key="3">
    <source>
        <dbReference type="SAM" id="SignalP"/>
    </source>
</evidence>
<dbReference type="Proteomes" id="UP001556367">
    <property type="component" value="Unassembled WGS sequence"/>
</dbReference>
<keyword evidence="2" id="KW-0812">Transmembrane</keyword>
<dbReference type="Gene3D" id="2.60.120.260">
    <property type="entry name" value="Galactose-binding domain-like"/>
    <property type="match status" value="1"/>
</dbReference>
<reference evidence="5" key="1">
    <citation type="submission" date="2024-06" db="EMBL/GenBank/DDBJ databases">
        <title>Multi-omics analyses provide insights into the biosynthesis of the anticancer antibiotic pleurotin in Hohenbuehelia grisea.</title>
        <authorList>
            <person name="Weaver J.A."/>
            <person name="Alberti F."/>
        </authorList>
    </citation>
    <scope>NUCLEOTIDE SEQUENCE [LARGE SCALE GENOMIC DNA]</scope>
    <source>
        <strain evidence="5">T-177</strain>
    </source>
</reference>
<protein>
    <submittedName>
        <fullName evidence="4">Uncharacterized protein</fullName>
    </submittedName>
</protein>
<keyword evidence="3" id="KW-0732">Signal</keyword>
<sequence length="512" mass="55843">MISTKYRHWPPSWSWLFYLVFLRFSSAASTNRTIDDTNGDSITGIKPVYLPTTTGVWKNAGCGHCAVTPDKLKAFQGTWTSATYNPGLNNISVNFNFEGTAIYIFFILANNVAPGITTKTTANFMLDGVPAGSYLHTPNSSSDLTYNELAFTKQGLLNKNHSFGIVTTGSENILVTFDYAMYTFVDQQVPASSPGSSTRSTLSETRSSTPSNPSRSGSSSRTSSRIAIASIVVPVIFIIIGIIVFFKCHRRGARARMVFPVPNSDAAAPTVRIRSHPSRVNLVSQGDPSDPGSMEQGWSQRRFIGDHVTSLPSGEIVMSPGVVDSVELASNRSHSPPITETLHSLSILNSQHPPLAPSPSPSSPNNGSLPPSDPVETPNRPEPTQLSQAVLVAPPMPPSFPPSEKSDLHRVVTQRQIRQAQLEQRMEDIRQGIEVVRRHSGLTMNSSADTTSSQQALSQGGDDEVVKALREQINMMQRQIEVLQEQQQSEWAMGLTDDPPPMYSPDGRPRHS</sequence>
<gene>
    <name evidence="4" type="ORF">HGRIS_012751</name>
</gene>
<feature type="transmembrane region" description="Helical" evidence="2">
    <location>
        <begin position="226"/>
        <end position="246"/>
    </location>
</feature>
<organism evidence="4 5">
    <name type="scientific">Hohenbuehelia grisea</name>
    <dbReference type="NCBI Taxonomy" id="104357"/>
    <lineage>
        <taxon>Eukaryota</taxon>
        <taxon>Fungi</taxon>
        <taxon>Dikarya</taxon>
        <taxon>Basidiomycota</taxon>
        <taxon>Agaricomycotina</taxon>
        <taxon>Agaricomycetes</taxon>
        <taxon>Agaricomycetidae</taxon>
        <taxon>Agaricales</taxon>
        <taxon>Pleurotineae</taxon>
        <taxon>Pleurotaceae</taxon>
        <taxon>Hohenbuehelia</taxon>
    </lineage>
</organism>
<name>A0ABR3IT84_9AGAR</name>
<feature type="chain" id="PRO_5045320054" evidence="3">
    <location>
        <begin position="28"/>
        <end position="512"/>
    </location>
</feature>
<evidence type="ECO:0000256" key="2">
    <source>
        <dbReference type="SAM" id="Phobius"/>
    </source>
</evidence>
<evidence type="ECO:0000313" key="4">
    <source>
        <dbReference type="EMBL" id="KAL0946546.1"/>
    </source>
</evidence>
<comment type="caution">
    <text evidence="4">The sequence shown here is derived from an EMBL/GenBank/DDBJ whole genome shotgun (WGS) entry which is preliminary data.</text>
</comment>